<keyword evidence="5 7" id="KW-0663">Pyridoxal phosphate</keyword>
<dbReference type="Pfam" id="PF00282">
    <property type="entry name" value="Pyridoxal_deC"/>
    <property type="match status" value="1"/>
</dbReference>
<evidence type="ECO:0000256" key="7">
    <source>
        <dbReference type="PIRSR" id="PIRSR602129-50"/>
    </source>
</evidence>
<dbReference type="RefSeq" id="WP_006880993.1">
    <property type="nucleotide sequence ID" value="NZ_AEVS01000094.1"/>
</dbReference>
<dbReference type="GO" id="GO:0008483">
    <property type="term" value="F:transaminase activity"/>
    <property type="evidence" value="ECO:0007669"/>
    <property type="project" value="UniProtKB-KW"/>
</dbReference>
<dbReference type="GO" id="GO:0019752">
    <property type="term" value="P:carboxylic acid metabolic process"/>
    <property type="evidence" value="ECO:0007669"/>
    <property type="project" value="InterPro"/>
</dbReference>
<organism evidence="8 9">
    <name type="scientific">Vibrio brasiliensis LMG 20546</name>
    <dbReference type="NCBI Taxonomy" id="945543"/>
    <lineage>
        <taxon>Bacteria</taxon>
        <taxon>Pseudomonadati</taxon>
        <taxon>Pseudomonadota</taxon>
        <taxon>Gammaproteobacteria</taxon>
        <taxon>Vibrionales</taxon>
        <taxon>Vibrionaceae</taxon>
        <taxon>Vibrio</taxon>
        <taxon>Vibrio oreintalis group</taxon>
    </lineage>
</organism>
<dbReference type="Gene3D" id="1.20.1650.10">
    <property type="entry name" value="PLP-dependent transferases"/>
    <property type="match status" value="1"/>
</dbReference>
<dbReference type="InterPro" id="IPR021115">
    <property type="entry name" value="Pyridoxal-P_BS"/>
</dbReference>
<reference evidence="8 9" key="1">
    <citation type="journal article" date="2012" name="Int. J. Syst. Evol. Microbiol.">
        <title>Vibrio caribbeanicus sp. nov., isolated from the marine sponge Scleritoderma cyanea.</title>
        <authorList>
            <person name="Hoffmann M."/>
            <person name="Monday S.R."/>
            <person name="Allard M.W."/>
            <person name="Strain E.A."/>
            <person name="Whittaker P."/>
            <person name="Naum M."/>
            <person name="McCarthy P.J."/>
            <person name="Lopez J.V."/>
            <person name="Fischer M."/>
            <person name="Brown E.W."/>
        </authorList>
    </citation>
    <scope>NUCLEOTIDE SEQUENCE [LARGE SCALE GENOMIC DNA]</scope>
    <source>
        <strain evidence="8 9">LMG 20546</strain>
    </source>
</reference>
<evidence type="ECO:0000313" key="8">
    <source>
        <dbReference type="EMBL" id="EGA64122.1"/>
    </source>
</evidence>
<protein>
    <submittedName>
        <fullName evidence="8">Aminotransferase, class III/decarboxylase, group II</fullName>
    </submittedName>
</protein>
<dbReference type="EMBL" id="AEVS01000094">
    <property type="protein sequence ID" value="EGA64122.1"/>
    <property type="molecule type" value="Genomic_DNA"/>
</dbReference>
<dbReference type="Proteomes" id="UP000004371">
    <property type="component" value="Unassembled WGS sequence"/>
</dbReference>
<name>E8LYS1_9VIBR</name>
<evidence type="ECO:0000256" key="1">
    <source>
        <dbReference type="ARBA" id="ARBA00001933"/>
    </source>
</evidence>
<dbReference type="SUPFAM" id="SSF53383">
    <property type="entry name" value="PLP-dependent transferases"/>
    <property type="match status" value="2"/>
</dbReference>
<dbReference type="STRING" id="945543.VIBR0546_06497"/>
<dbReference type="Gene3D" id="3.90.1150.10">
    <property type="entry name" value="Aspartate Aminotransferase, domain 1"/>
    <property type="match status" value="2"/>
</dbReference>
<dbReference type="eggNOG" id="COG0076">
    <property type="taxonomic scope" value="Bacteria"/>
</dbReference>
<sequence length="966" mass="104997">MSTAFEVDNSVVNTDIATPFSTQIPQVEGTYDLTPDQVLLDQEQHESAVRSYPRRLPIAIKQAYGALVEDTRGQLFLDCLAGAGTLALGYNHPEINQALKSQLDSGLPYQTLDIATEAKTNFIKSVKHFLPQQLADNCVIQFCGPSGADAVEAAIKLAKQTTGRNTMFAFRGAYHGMTNGTMGMMGNLGTKARRSGLMSEVHFMPFPYSLRCPFGLGGDEGAKAGIRYIERLLNDDEAGIMKPAAIVVEPVQGEGGVIPVPAFWLRELRRICDEHEILLILDEIQCGVGKTGYNFAFEEAGIVPDVLCLSKAIGGGMPMSLLVINKQHDTWKPGEHTGTFRGNQLAMVSGAKALEIIERDNLVEHANIAGQYLRHGLEAIQKRVDCIAEVRGKGLMLGVEIRKPGSELNKFGEPVSDGELTLKIQRAALERGLMVEKGGRDGSVIRFLPPLIISFEQIDFALRVIEQAILTAGGNLVTPQQANESWKQHFIQTGEAGSVEFAKVMNHTTAAMKAVFEQVNAPYSGLEPKQLEQAINAVDLDNRNANLVDVIGETADLVAKNSIIVQHPDCIAHLHTPPLMPSVVAEAMIAALNQSMDSWDQASAATYVEQKVVDWMCSKYELGDNADGVFTSGGTQSNLMGLLLARDWVADRLNSHSVQKQGLPEYAAKLRILCSKNSHFTVQKSASLLGLGESSVCCVDANANGTMKVDALKAEIEALQAQDLIPFAVVGTAGTTDHGAIDDLTAIADLAEQNQLWFHVDSAYGGALILSSHKNRLAGIERADSVSVDFHKLFYQTISCGAVLLKDKANFRFLLHHADYLNREHDELPNLVDKSIATTKRFDALKVFMTMQSVGPDTLGEMYDHVIEQTQTVAELIEAHQGFELLAQPSLSTVLFRAVDANATDLDELNKALRLEALVRGVAVLGETVVDGKSALKFTILNPCLKISDFESLLNKINTLAIELAK</sequence>
<evidence type="ECO:0000256" key="5">
    <source>
        <dbReference type="ARBA" id="ARBA00022898"/>
    </source>
</evidence>
<dbReference type="eggNOG" id="COG0160">
    <property type="taxonomic scope" value="Bacteria"/>
</dbReference>
<dbReference type="CDD" id="cd00610">
    <property type="entry name" value="OAT_like"/>
    <property type="match status" value="1"/>
</dbReference>
<feature type="modified residue" description="N6-(pyridoxal phosphate)lysine" evidence="7">
    <location>
        <position position="792"/>
    </location>
</feature>
<keyword evidence="6" id="KW-0456">Lyase</keyword>
<dbReference type="InterPro" id="IPR015424">
    <property type="entry name" value="PyrdxlP-dep_Trfase"/>
</dbReference>
<dbReference type="PANTHER" id="PTHR43552">
    <property type="entry name" value="DIAMINOBUTYRATE--2-OXOGLUTARATE AMINOTRANSFERASE"/>
    <property type="match status" value="1"/>
</dbReference>
<dbReference type="Gene3D" id="3.40.640.10">
    <property type="entry name" value="Type I PLP-dependent aspartate aminotransferase-like (Major domain)"/>
    <property type="match status" value="2"/>
</dbReference>
<evidence type="ECO:0000256" key="4">
    <source>
        <dbReference type="ARBA" id="ARBA00022679"/>
    </source>
</evidence>
<dbReference type="InterPro" id="IPR004637">
    <property type="entry name" value="Dat"/>
</dbReference>
<dbReference type="AlphaFoldDB" id="E8LYS1"/>
<dbReference type="NCBIfam" id="TIGR00709">
    <property type="entry name" value="dat"/>
    <property type="match status" value="1"/>
</dbReference>
<gene>
    <name evidence="8" type="ORF">VIBR0546_06497</name>
</gene>
<dbReference type="Pfam" id="PF00202">
    <property type="entry name" value="Aminotran_3"/>
    <property type="match status" value="1"/>
</dbReference>
<accession>E8LYS1</accession>
<dbReference type="InterPro" id="IPR015422">
    <property type="entry name" value="PyrdxlP-dep_Trfase_small"/>
</dbReference>
<comment type="cofactor">
    <cofactor evidence="1 7">
        <name>pyridoxal 5'-phosphate</name>
        <dbReference type="ChEBI" id="CHEBI:597326"/>
    </cofactor>
</comment>
<dbReference type="GO" id="GO:0016831">
    <property type="term" value="F:carboxy-lyase activity"/>
    <property type="evidence" value="ECO:0007669"/>
    <property type="project" value="InterPro"/>
</dbReference>
<dbReference type="InterPro" id="IPR005814">
    <property type="entry name" value="Aminotrans_3"/>
</dbReference>
<dbReference type="PROSITE" id="PS00392">
    <property type="entry name" value="DDC_GAD_HDC_YDC"/>
    <property type="match status" value="1"/>
</dbReference>
<evidence type="ECO:0000313" key="9">
    <source>
        <dbReference type="Proteomes" id="UP000004371"/>
    </source>
</evidence>
<keyword evidence="9" id="KW-1185">Reference proteome</keyword>
<dbReference type="GO" id="GO:0030170">
    <property type="term" value="F:pyridoxal phosphate binding"/>
    <property type="evidence" value="ECO:0007669"/>
    <property type="project" value="InterPro"/>
</dbReference>
<evidence type="ECO:0000256" key="2">
    <source>
        <dbReference type="ARBA" id="ARBA00008954"/>
    </source>
</evidence>
<comment type="similarity">
    <text evidence="2">Belongs to the class-III pyridoxal-phosphate-dependent aminotransferase family.</text>
</comment>
<dbReference type="InterPro" id="IPR015421">
    <property type="entry name" value="PyrdxlP-dep_Trfase_major"/>
</dbReference>
<dbReference type="FunFam" id="3.40.640.10:FF:000004">
    <property type="entry name" value="Acetylornithine aminotransferase"/>
    <property type="match status" value="1"/>
</dbReference>
<dbReference type="CDD" id="cd06450">
    <property type="entry name" value="DOPA_deC_like"/>
    <property type="match status" value="1"/>
</dbReference>
<keyword evidence="3 8" id="KW-0032">Aminotransferase</keyword>
<comment type="caution">
    <text evidence="8">The sequence shown here is derived from an EMBL/GenBank/DDBJ whole genome shotgun (WGS) entry which is preliminary data.</text>
</comment>
<dbReference type="OrthoDB" id="9803665at2"/>
<evidence type="ECO:0000256" key="3">
    <source>
        <dbReference type="ARBA" id="ARBA00022576"/>
    </source>
</evidence>
<dbReference type="InterPro" id="IPR002129">
    <property type="entry name" value="PyrdxlP-dep_de-COase"/>
</dbReference>
<dbReference type="PANTHER" id="PTHR43552:SF1">
    <property type="entry name" value="DIAMINOBUTYRATE--2-OXOGLUTARATE AMINOTRANSFERASE"/>
    <property type="match status" value="1"/>
</dbReference>
<proteinExistence type="inferred from homology"/>
<keyword evidence="4 8" id="KW-0808">Transferase</keyword>
<evidence type="ECO:0000256" key="6">
    <source>
        <dbReference type="ARBA" id="ARBA00023239"/>
    </source>
</evidence>